<reference evidence="2 3" key="1">
    <citation type="journal article" date="2003" name="Nature">
        <title>The genome of a motile marine Synechococcus.</title>
        <authorList>
            <person name="Palenik B."/>
            <person name="Brahamsha B."/>
            <person name="Larimer F."/>
            <person name="Land M."/>
            <person name="Hauser L."/>
            <person name="Chain P."/>
            <person name="Lamerdin J."/>
            <person name="Regala W."/>
            <person name="Allen E.A."/>
            <person name="McCarren J."/>
            <person name="Paulsen I."/>
            <person name="Dufresne A."/>
            <person name="Partensky F."/>
            <person name="Webb E."/>
            <person name="Waterbury J."/>
        </authorList>
    </citation>
    <scope>NUCLEOTIDE SEQUENCE [LARGE SCALE GENOMIC DNA]</scope>
    <source>
        <strain evidence="2 3">WH8102</strain>
    </source>
</reference>
<protein>
    <recommendedName>
        <fullName evidence="4">Zn-dependent hydrolase</fullName>
    </recommendedName>
</protein>
<evidence type="ECO:0000313" key="3">
    <source>
        <dbReference type="Proteomes" id="UP000001422"/>
    </source>
</evidence>
<dbReference type="AlphaFoldDB" id="Q7U3W1"/>
<proteinExistence type="predicted"/>
<dbReference type="STRING" id="84588.SYNW2316"/>
<accession>Q7U3W1</accession>
<feature type="chain" id="PRO_5004293922" description="Zn-dependent hydrolase" evidence="1">
    <location>
        <begin position="23"/>
        <end position="239"/>
    </location>
</feature>
<dbReference type="EMBL" id="BX569695">
    <property type="protein sequence ID" value="CAE08831.1"/>
    <property type="molecule type" value="Genomic_DNA"/>
</dbReference>
<dbReference type="HOGENOM" id="CLU_070010_3_0_3"/>
<evidence type="ECO:0008006" key="4">
    <source>
        <dbReference type="Google" id="ProtNLM"/>
    </source>
</evidence>
<keyword evidence="1" id="KW-0732">Signal</keyword>
<organism evidence="2 3">
    <name type="scientific">Parasynechococcus marenigrum (strain WH8102)</name>
    <dbReference type="NCBI Taxonomy" id="84588"/>
    <lineage>
        <taxon>Bacteria</taxon>
        <taxon>Bacillati</taxon>
        <taxon>Cyanobacteriota</taxon>
        <taxon>Cyanophyceae</taxon>
        <taxon>Synechococcales</taxon>
        <taxon>Prochlorococcaceae</taxon>
        <taxon>Parasynechococcus</taxon>
        <taxon>Parasynechococcus marenigrum</taxon>
    </lineage>
</organism>
<evidence type="ECO:0000256" key="1">
    <source>
        <dbReference type="SAM" id="SignalP"/>
    </source>
</evidence>
<dbReference type="KEGG" id="syw:SYNW2316"/>
<keyword evidence="3" id="KW-1185">Reference proteome</keyword>
<evidence type="ECO:0000313" key="2">
    <source>
        <dbReference type="EMBL" id="CAE08831.1"/>
    </source>
</evidence>
<dbReference type="Pfam" id="PF13483">
    <property type="entry name" value="Lactamase_B_3"/>
    <property type="match status" value="1"/>
</dbReference>
<dbReference type="SUPFAM" id="SSF56281">
    <property type="entry name" value="Metallo-hydrolase/oxidoreductase"/>
    <property type="match status" value="1"/>
</dbReference>
<dbReference type="Proteomes" id="UP000001422">
    <property type="component" value="Chromosome"/>
</dbReference>
<dbReference type="PANTHER" id="PTHR39189">
    <property type="entry name" value="UPF0173 METAL-DEPENDENT HYDROLASE YTKL"/>
    <property type="match status" value="1"/>
</dbReference>
<dbReference type="InterPro" id="IPR036866">
    <property type="entry name" value="RibonucZ/Hydroxyglut_hydro"/>
</dbReference>
<gene>
    <name evidence="2" type="ordered locus">SYNW2316</name>
</gene>
<sequence>MHVLRSAAFAATGLALSLQAVAHAGGVSISSYGQRALLIQGGGQSVLLNPYKAVGCAVGLPEPRVNAGLVLASSELADEGARGVASGRFLVAPGSYKVGGLNLEGFASPHDRIEGRRFGNATIWRWQQGGLDFAHVGATAGPISGPDRVLLGRPDVLIIGVGGGDKIYNGEEAAAVVKQLNPRRVIPVQYINGNAPANCDQGGVQPFLNAMGGTTVVNPGRSINLPANLPDTTVITVLR</sequence>
<name>Q7U3W1_PARMW</name>
<dbReference type="eggNOG" id="COG2220">
    <property type="taxonomic scope" value="Bacteria"/>
</dbReference>
<feature type="signal peptide" evidence="1">
    <location>
        <begin position="1"/>
        <end position="22"/>
    </location>
</feature>
<dbReference type="PANTHER" id="PTHR39189:SF1">
    <property type="entry name" value="UPF0173 METAL-DEPENDENT HYDROLASE YTKL"/>
    <property type="match status" value="1"/>
</dbReference>
<dbReference type="RefSeq" id="WP_011129169.1">
    <property type="nucleotide sequence ID" value="NC_005070.1"/>
</dbReference>
<dbReference type="Gene3D" id="3.60.15.10">
    <property type="entry name" value="Ribonuclease Z/Hydroxyacylglutathione hydrolase-like"/>
    <property type="match status" value="1"/>
</dbReference>